<dbReference type="InterPro" id="IPR026960">
    <property type="entry name" value="RVT-Znf"/>
</dbReference>
<dbReference type="InterPro" id="IPR012337">
    <property type="entry name" value="RNaseH-like_sf"/>
</dbReference>
<dbReference type="STRING" id="139420.A0A371DAJ7"/>
<reference evidence="2 3" key="1">
    <citation type="journal article" date="2018" name="Biotechnol. Biofuels">
        <title>Integrative visual omics of the white-rot fungus Polyporus brumalis exposes the biotechnological potential of its oxidative enzymes for delignifying raw plant biomass.</title>
        <authorList>
            <person name="Miyauchi S."/>
            <person name="Rancon A."/>
            <person name="Drula E."/>
            <person name="Hage H."/>
            <person name="Chaduli D."/>
            <person name="Favel A."/>
            <person name="Grisel S."/>
            <person name="Henrissat B."/>
            <person name="Herpoel-Gimbert I."/>
            <person name="Ruiz-Duenas F.J."/>
            <person name="Chevret D."/>
            <person name="Hainaut M."/>
            <person name="Lin J."/>
            <person name="Wang M."/>
            <person name="Pangilinan J."/>
            <person name="Lipzen A."/>
            <person name="Lesage-Meessen L."/>
            <person name="Navarro D."/>
            <person name="Riley R."/>
            <person name="Grigoriev I.V."/>
            <person name="Zhou S."/>
            <person name="Raouche S."/>
            <person name="Rosso M.N."/>
        </authorList>
    </citation>
    <scope>NUCLEOTIDE SEQUENCE [LARGE SCALE GENOMIC DNA]</scope>
    <source>
        <strain evidence="2 3">BRFM 1820</strain>
    </source>
</reference>
<gene>
    <name evidence="2" type="ORF">OH76DRAFT_1350467</name>
</gene>
<dbReference type="InterPro" id="IPR002156">
    <property type="entry name" value="RNaseH_domain"/>
</dbReference>
<evidence type="ECO:0000313" key="2">
    <source>
        <dbReference type="EMBL" id="RDX49565.1"/>
    </source>
</evidence>
<dbReference type="GO" id="GO:0004523">
    <property type="term" value="F:RNA-DNA hybrid ribonuclease activity"/>
    <property type="evidence" value="ECO:0007669"/>
    <property type="project" value="InterPro"/>
</dbReference>
<dbReference type="Proteomes" id="UP000256964">
    <property type="component" value="Unassembled WGS sequence"/>
</dbReference>
<dbReference type="Pfam" id="PF00075">
    <property type="entry name" value="RNase_H"/>
    <property type="match status" value="1"/>
</dbReference>
<dbReference type="Gene3D" id="3.30.420.10">
    <property type="entry name" value="Ribonuclease H-like superfamily/Ribonuclease H"/>
    <property type="match status" value="1"/>
</dbReference>
<dbReference type="GO" id="GO:0003676">
    <property type="term" value="F:nucleic acid binding"/>
    <property type="evidence" value="ECO:0007669"/>
    <property type="project" value="InterPro"/>
</dbReference>
<feature type="non-terminal residue" evidence="2">
    <location>
        <position position="1"/>
    </location>
</feature>
<feature type="domain" description="RNase H type-1" evidence="1">
    <location>
        <begin position="1"/>
        <end position="75"/>
    </location>
</feature>
<accession>A0A371DAJ7</accession>
<dbReference type="PROSITE" id="PS50879">
    <property type="entry name" value="RNASE_H_1"/>
    <property type="match status" value="1"/>
</dbReference>
<organism evidence="2 3">
    <name type="scientific">Lentinus brumalis</name>
    <dbReference type="NCBI Taxonomy" id="2498619"/>
    <lineage>
        <taxon>Eukaryota</taxon>
        <taxon>Fungi</taxon>
        <taxon>Dikarya</taxon>
        <taxon>Basidiomycota</taxon>
        <taxon>Agaricomycotina</taxon>
        <taxon>Agaricomycetes</taxon>
        <taxon>Polyporales</taxon>
        <taxon>Polyporaceae</taxon>
        <taxon>Lentinus</taxon>
    </lineage>
</organism>
<evidence type="ECO:0000259" key="1">
    <source>
        <dbReference type="PROSITE" id="PS50879"/>
    </source>
</evidence>
<name>A0A371DAJ7_9APHY</name>
<protein>
    <submittedName>
        <fullName evidence="2">RnaseH-domain-containing protein</fullName>
    </submittedName>
</protein>
<sequence length="361" mass="41176">LHIVTDSKYLVDGLTRRLPAWERKGWLNIANATELQDLVARLRERSAVTTLRWVKGHSGIPGNEGADKLATLGAEKDAPVPLRQAPVDFLRKGASLRWITQRLAYKGIRNSKAKEEREASARMIAQVQASLQDVLGTSPTSGRIWKSIRHKDIPRKMRDFWWKALHNALRVGHYWSHITGYEMRANCMICGSEESLEHILLECDAPGQRCIWREVDNALARANIPPRHRSLGTVLGAPATQPLDTTAGSAKGQQRLRKILEMEATHLIWKIRCERVIQHDGDPDRWPHERAVRNRWWQVLNRRLRIDQGLTARRLDKRALERQLVLDTWNPIIVRRSDLPDDWIGKPGILVGTPEDSDGVG</sequence>
<dbReference type="OrthoDB" id="2800951at2759"/>
<dbReference type="InterPro" id="IPR036397">
    <property type="entry name" value="RNaseH_sf"/>
</dbReference>
<dbReference type="Pfam" id="PF13966">
    <property type="entry name" value="zf-RVT"/>
    <property type="match status" value="1"/>
</dbReference>
<dbReference type="EMBL" id="KZ857404">
    <property type="protein sequence ID" value="RDX49565.1"/>
    <property type="molecule type" value="Genomic_DNA"/>
</dbReference>
<dbReference type="SUPFAM" id="SSF53098">
    <property type="entry name" value="Ribonuclease H-like"/>
    <property type="match status" value="1"/>
</dbReference>
<proteinExistence type="predicted"/>
<evidence type="ECO:0000313" key="3">
    <source>
        <dbReference type="Proteomes" id="UP000256964"/>
    </source>
</evidence>
<keyword evidence="3" id="KW-1185">Reference proteome</keyword>
<dbReference type="AlphaFoldDB" id="A0A371DAJ7"/>